<evidence type="ECO:0000313" key="1">
    <source>
        <dbReference type="Ensembl" id="ENSPEMP00000033920.1"/>
    </source>
</evidence>
<proteinExistence type="predicted"/>
<reference evidence="1" key="3">
    <citation type="submission" date="2025-09" db="UniProtKB">
        <authorList>
            <consortium name="Ensembl"/>
        </authorList>
    </citation>
    <scope>IDENTIFICATION</scope>
</reference>
<evidence type="ECO:0000313" key="2">
    <source>
        <dbReference type="Proteomes" id="UP000694547"/>
    </source>
</evidence>
<dbReference type="Proteomes" id="UP000694547">
    <property type="component" value="Chromosome 12"/>
</dbReference>
<sequence length="65" mass="7343">MFDQETKPSIEDLGDKKEEYIKLKVIGHDSSELIFQSENANTAHETQRIILSNTGSSNELTQVSF</sequence>
<reference evidence="1 2" key="1">
    <citation type="submission" date="2018-10" db="EMBL/GenBank/DDBJ databases">
        <title>Improved assembly of the deer mouse Peromyscus maniculatus genome.</title>
        <authorList>
            <person name="Lassance J.-M."/>
            <person name="Hoekstra H.E."/>
        </authorList>
    </citation>
    <scope>NUCLEOTIDE SEQUENCE [LARGE SCALE GENOMIC DNA]</scope>
</reference>
<protein>
    <submittedName>
        <fullName evidence="1">Uncharacterized protein</fullName>
    </submittedName>
</protein>
<dbReference type="Ensembl" id="ENSPEMT00000035044.1">
    <property type="protein sequence ID" value="ENSPEMP00000033920.1"/>
    <property type="gene ID" value="ENSPEMG00000028200.1"/>
</dbReference>
<dbReference type="GeneTree" id="ENSGT01150000290249"/>
<accession>A0A8C8UMM2</accession>
<organism evidence="1 2">
    <name type="scientific">Peromyscus maniculatus bairdii</name>
    <name type="common">Prairie deer mouse</name>
    <dbReference type="NCBI Taxonomy" id="230844"/>
    <lineage>
        <taxon>Eukaryota</taxon>
        <taxon>Metazoa</taxon>
        <taxon>Chordata</taxon>
        <taxon>Craniata</taxon>
        <taxon>Vertebrata</taxon>
        <taxon>Euteleostomi</taxon>
        <taxon>Mammalia</taxon>
        <taxon>Eutheria</taxon>
        <taxon>Euarchontoglires</taxon>
        <taxon>Glires</taxon>
        <taxon>Rodentia</taxon>
        <taxon>Myomorpha</taxon>
        <taxon>Muroidea</taxon>
        <taxon>Cricetidae</taxon>
        <taxon>Neotominae</taxon>
        <taxon>Peromyscus</taxon>
    </lineage>
</organism>
<keyword evidence="2" id="KW-1185">Reference proteome</keyword>
<name>A0A8C8UMM2_PERMB</name>
<dbReference type="AlphaFoldDB" id="A0A8C8UMM2"/>
<reference evidence="1" key="2">
    <citation type="submission" date="2025-08" db="UniProtKB">
        <authorList>
            <consortium name="Ensembl"/>
        </authorList>
    </citation>
    <scope>IDENTIFICATION</scope>
</reference>